<evidence type="ECO:0000313" key="5">
    <source>
        <dbReference type="EMBL" id="OSJ33537.1"/>
    </source>
</evidence>
<evidence type="ECO:0000256" key="1">
    <source>
        <dbReference type="ARBA" id="ARBA00023015"/>
    </source>
</evidence>
<dbReference type="PANTHER" id="PTHR44688:SF16">
    <property type="entry name" value="DNA-BINDING TRANSCRIPTIONAL ACTIVATOR DEVR_DOSR"/>
    <property type="match status" value="1"/>
</dbReference>
<evidence type="ECO:0000259" key="4">
    <source>
        <dbReference type="PROSITE" id="PS50043"/>
    </source>
</evidence>
<keyword evidence="3" id="KW-0804">Transcription</keyword>
<sequence>MDRVFQKFAERLTESSHRNEAQQSMADVTAALSLSCFAYLALPSRPGGVPNLISTYPSSWTALYLQRGYDSVDPVVRRAIRDPKPFRWGLGIGPRMRSDSERTLFEEAAKFGIRCGFTFPIHDDQGAIAALSFAADEHQTGFERSLLEHAQTLRLIASFFHAHAKRFWTNDRMVGGVVLSPREHECLGWSARGKSAGEIGIILGISERTAGFHLDNARAKLGVSSLRQAIVLLAESNSRKCSAGPP</sequence>
<keyword evidence="6" id="KW-1185">Reference proteome</keyword>
<evidence type="ECO:0000256" key="2">
    <source>
        <dbReference type="ARBA" id="ARBA00023125"/>
    </source>
</evidence>
<comment type="caution">
    <text evidence="5">The sequence shown here is derived from an EMBL/GenBank/DDBJ whole genome shotgun (WGS) entry which is preliminary data.</text>
</comment>
<dbReference type="PRINTS" id="PR00038">
    <property type="entry name" value="HTHLUXR"/>
</dbReference>
<dbReference type="InterPro" id="IPR036693">
    <property type="entry name" value="TF_LuxR_autoind-bd_dom_sf"/>
</dbReference>
<keyword evidence="1" id="KW-0805">Transcription regulation</keyword>
<proteinExistence type="predicted"/>
<reference evidence="5 6" key="1">
    <citation type="submission" date="2017-03" db="EMBL/GenBank/DDBJ databases">
        <title>Whole genome sequences of fourteen strains of Bradyrhizobium canariense and one strain of Bradyrhizobium japonicum isolated from Lupinus (Papilionoideae: Genisteae) species in Algeria.</title>
        <authorList>
            <person name="Crovadore J."/>
            <person name="Chekireb D."/>
            <person name="Brachmann A."/>
            <person name="Chablais R."/>
            <person name="Cochard B."/>
            <person name="Lefort F."/>
        </authorList>
    </citation>
    <scope>NUCLEOTIDE SEQUENCE [LARGE SCALE GENOMIC DNA]</scope>
    <source>
        <strain evidence="5 6">UBMAN05</strain>
    </source>
</reference>
<dbReference type="RefSeq" id="WP_085348640.1">
    <property type="nucleotide sequence ID" value="NZ_NAEX01000150.1"/>
</dbReference>
<dbReference type="SUPFAM" id="SSF75516">
    <property type="entry name" value="Pheromone-binding domain of LuxR-like quorum-sensing transcription factors"/>
    <property type="match status" value="1"/>
</dbReference>
<dbReference type="Gene3D" id="3.30.450.80">
    <property type="entry name" value="Transcription factor LuxR-like, autoinducer-binding domain"/>
    <property type="match status" value="1"/>
</dbReference>
<dbReference type="PANTHER" id="PTHR44688">
    <property type="entry name" value="DNA-BINDING TRANSCRIPTIONAL ACTIVATOR DEVR_DOSR"/>
    <property type="match status" value="1"/>
</dbReference>
<accession>A0ABX3X979</accession>
<dbReference type="SMART" id="SM00421">
    <property type="entry name" value="HTH_LUXR"/>
    <property type="match status" value="1"/>
</dbReference>
<dbReference type="Pfam" id="PF00196">
    <property type="entry name" value="GerE"/>
    <property type="match status" value="1"/>
</dbReference>
<dbReference type="InterPro" id="IPR016032">
    <property type="entry name" value="Sig_transdc_resp-reg_C-effctor"/>
</dbReference>
<keyword evidence="2" id="KW-0238">DNA-binding</keyword>
<feature type="domain" description="HTH luxR-type" evidence="4">
    <location>
        <begin position="172"/>
        <end position="237"/>
    </location>
</feature>
<dbReference type="InterPro" id="IPR000792">
    <property type="entry name" value="Tscrpt_reg_LuxR_C"/>
</dbReference>
<dbReference type="Proteomes" id="UP000193884">
    <property type="component" value="Unassembled WGS sequence"/>
</dbReference>
<organism evidence="5 6">
    <name type="scientific">Bradyrhizobium canariense</name>
    <dbReference type="NCBI Taxonomy" id="255045"/>
    <lineage>
        <taxon>Bacteria</taxon>
        <taxon>Pseudomonadati</taxon>
        <taxon>Pseudomonadota</taxon>
        <taxon>Alphaproteobacteria</taxon>
        <taxon>Hyphomicrobiales</taxon>
        <taxon>Nitrobacteraceae</taxon>
        <taxon>Bradyrhizobium</taxon>
    </lineage>
</organism>
<dbReference type="Gene3D" id="1.10.10.10">
    <property type="entry name" value="Winged helix-like DNA-binding domain superfamily/Winged helix DNA-binding domain"/>
    <property type="match status" value="1"/>
</dbReference>
<dbReference type="InterPro" id="IPR036388">
    <property type="entry name" value="WH-like_DNA-bd_sf"/>
</dbReference>
<protein>
    <submittedName>
        <fullName evidence="5">Transcriptional regulator</fullName>
    </submittedName>
</protein>
<dbReference type="Pfam" id="PF03472">
    <property type="entry name" value="Autoind_bind"/>
    <property type="match status" value="1"/>
</dbReference>
<name>A0ABX3X979_9BRAD</name>
<dbReference type="CDD" id="cd06170">
    <property type="entry name" value="LuxR_C_like"/>
    <property type="match status" value="1"/>
</dbReference>
<dbReference type="InterPro" id="IPR005143">
    <property type="entry name" value="TF_LuxR_autoind-bd_dom"/>
</dbReference>
<dbReference type="PROSITE" id="PS50043">
    <property type="entry name" value="HTH_LUXR_2"/>
    <property type="match status" value="1"/>
</dbReference>
<dbReference type="EMBL" id="NAFK01000134">
    <property type="protein sequence ID" value="OSJ33537.1"/>
    <property type="molecule type" value="Genomic_DNA"/>
</dbReference>
<gene>
    <name evidence="5" type="ORF">BST63_05510</name>
</gene>
<dbReference type="SUPFAM" id="SSF46894">
    <property type="entry name" value="C-terminal effector domain of the bipartite response regulators"/>
    <property type="match status" value="1"/>
</dbReference>
<evidence type="ECO:0000256" key="3">
    <source>
        <dbReference type="ARBA" id="ARBA00023163"/>
    </source>
</evidence>
<evidence type="ECO:0000313" key="6">
    <source>
        <dbReference type="Proteomes" id="UP000193884"/>
    </source>
</evidence>